<organism evidence="1">
    <name type="scientific">Myoviridae sp. ctfJc17</name>
    <dbReference type="NCBI Taxonomy" id="2827612"/>
    <lineage>
        <taxon>Viruses</taxon>
        <taxon>Duplodnaviria</taxon>
        <taxon>Heunggongvirae</taxon>
        <taxon>Uroviricota</taxon>
        <taxon>Caudoviricetes</taxon>
    </lineage>
</organism>
<accession>A0A8S5LQS6</accession>
<protein>
    <submittedName>
        <fullName evidence="1">Uncharacterized protein</fullName>
    </submittedName>
</protein>
<evidence type="ECO:0000313" key="1">
    <source>
        <dbReference type="EMBL" id="DAD72377.1"/>
    </source>
</evidence>
<proteinExistence type="predicted"/>
<reference evidence="1" key="1">
    <citation type="journal article" date="2021" name="Proc. Natl. Acad. Sci. U.S.A.">
        <title>A Catalog of Tens of Thousands of Viruses from Human Metagenomes Reveals Hidden Associations with Chronic Diseases.</title>
        <authorList>
            <person name="Tisza M.J."/>
            <person name="Buck C.B."/>
        </authorList>
    </citation>
    <scope>NUCLEOTIDE SEQUENCE</scope>
    <source>
        <strain evidence="1">CtfJc17</strain>
    </source>
</reference>
<name>A0A8S5LQS6_9CAUD</name>
<sequence length="187" mass="22798">MVKLKESSREPIRSDRYYIWTWRPDTTNKYITEKKLYRKHLTGIPYFTRYQIKKTLTYIYGVDVLQYIHIISGRKLIRMGIRQLSDMNGIRLKHGSTKFWYKGKLVKARKFIIPDEYKLDKHRRRRFMVQMHRVFKSKGKEAFNERYSQKLYGQREGISPQYIRKKRIQIRSAILQDLQQAKSRGKE</sequence>
<dbReference type="EMBL" id="BK015898">
    <property type="protein sequence ID" value="DAD72377.1"/>
    <property type="molecule type" value="Genomic_DNA"/>
</dbReference>